<dbReference type="Proteomes" id="UP000250831">
    <property type="component" value="Unassembled WGS sequence"/>
</dbReference>
<sequence length="479" mass="53888">MKKTYILLIVSILALSMGCKKFDYYQDNPNKPTKATPALLMTYICQNIFNNNPISAAYASRHLTYYERPNESINYNWNRGSFDGYGGLRQVLKLEALVADNKNFQGLAHLFRVIYFTQLTETFGDIPYTDALKAEQDGRTPIYNKQEDIYTGLLQELEEANSLLDAGNGIIDGDVVYAGDANKWKKFVNAYRLRLLIHLSKKEGQSKIAIKQQFQSILSNPAKYPLMTSPSDNAQLVFNTTDPSNYYPTAGSLSVSTLVSLEQSFVEMLQQREDPRLFSFGDPVAGKTAGVFANYKGVDAGLSPADQQASAAQSSLIARRFVDLRNPVNEPMIFLSYAEQEFIIAEAIQRGWVTGDMNDHYQKGITASMAFYKITGTIVTDYLNKDLVKLTTGDPLTKILTQKYIAFYMNSSWEPFFEQRRTGVPVLRVGPGTLNGGKVPKRWQYPLSESQYNEANLDEAVKRQFAEGDNVNASMWLIK</sequence>
<gene>
    <name evidence="1" type="ORF">DCO56_22235</name>
</gene>
<dbReference type="InterPro" id="IPR011990">
    <property type="entry name" value="TPR-like_helical_dom_sf"/>
</dbReference>
<protein>
    <submittedName>
        <fullName evidence="1">SusD/RagB family nutrient-binding outer membrane lipoprotein</fullName>
    </submittedName>
</protein>
<proteinExistence type="predicted"/>
<dbReference type="Gene3D" id="1.25.40.390">
    <property type="match status" value="1"/>
</dbReference>
<dbReference type="RefSeq" id="WP_108635934.1">
    <property type="nucleotide sequence ID" value="NZ_QCXX01000007.1"/>
</dbReference>
<dbReference type="Pfam" id="PF12771">
    <property type="entry name" value="SusD-like_2"/>
    <property type="match status" value="1"/>
</dbReference>
<dbReference type="EMBL" id="QCXX01000007">
    <property type="protein sequence ID" value="PUV22282.1"/>
    <property type="molecule type" value="Genomic_DNA"/>
</dbReference>
<keyword evidence="1" id="KW-0449">Lipoprotein</keyword>
<dbReference type="OrthoDB" id="9766256at2"/>
<keyword evidence="2" id="KW-1185">Reference proteome</keyword>
<reference evidence="1 2" key="1">
    <citation type="submission" date="2018-04" db="EMBL/GenBank/DDBJ databases">
        <title>Sphingobacterium sp. M46 Genome.</title>
        <authorList>
            <person name="Cheng J."/>
            <person name="Li Y."/>
        </authorList>
    </citation>
    <scope>NUCLEOTIDE SEQUENCE [LARGE SCALE GENOMIC DNA]</scope>
    <source>
        <strain evidence="1 2">M46</strain>
    </source>
</reference>
<accession>A0A363NNB3</accession>
<evidence type="ECO:0000313" key="1">
    <source>
        <dbReference type="EMBL" id="PUV22282.1"/>
    </source>
</evidence>
<organism evidence="1 2">
    <name type="scientific">Sphingobacterium athyrii</name>
    <dbReference type="NCBI Taxonomy" id="2152717"/>
    <lineage>
        <taxon>Bacteria</taxon>
        <taxon>Pseudomonadati</taxon>
        <taxon>Bacteroidota</taxon>
        <taxon>Sphingobacteriia</taxon>
        <taxon>Sphingobacteriales</taxon>
        <taxon>Sphingobacteriaceae</taxon>
        <taxon>Sphingobacterium</taxon>
    </lineage>
</organism>
<name>A0A363NNB3_9SPHI</name>
<dbReference type="PROSITE" id="PS51257">
    <property type="entry name" value="PROKAR_LIPOPROTEIN"/>
    <property type="match status" value="1"/>
</dbReference>
<dbReference type="SUPFAM" id="SSF48452">
    <property type="entry name" value="TPR-like"/>
    <property type="match status" value="1"/>
</dbReference>
<comment type="caution">
    <text evidence="1">The sequence shown here is derived from an EMBL/GenBank/DDBJ whole genome shotgun (WGS) entry which is preliminary data.</text>
</comment>
<dbReference type="InterPro" id="IPR041662">
    <property type="entry name" value="SusD-like_2"/>
</dbReference>
<evidence type="ECO:0000313" key="2">
    <source>
        <dbReference type="Proteomes" id="UP000250831"/>
    </source>
</evidence>
<dbReference type="AlphaFoldDB" id="A0A363NNB3"/>